<proteinExistence type="predicted"/>
<organism evidence="1 2">
    <name type="scientific">Winogradskya humida</name>
    <dbReference type="NCBI Taxonomy" id="113566"/>
    <lineage>
        <taxon>Bacteria</taxon>
        <taxon>Bacillati</taxon>
        <taxon>Actinomycetota</taxon>
        <taxon>Actinomycetes</taxon>
        <taxon>Micromonosporales</taxon>
        <taxon>Micromonosporaceae</taxon>
        <taxon>Winogradskya</taxon>
    </lineage>
</organism>
<reference evidence="1 2" key="1">
    <citation type="submission" date="2021-01" db="EMBL/GenBank/DDBJ databases">
        <title>Whole genome shotgun sequence of Actinoplanes humidus NBRC 14915.</title>
        <authorList>
            <person name="Komaki H."/>
            <person name="Tamura T."/>
        </authorList>
    </citation>
    <scope>NUCLEOTIDE SEQUENCE [LARGE SCALE GENOMIC DNA]</scope>
    <source>
        <strain evidence="1 2">NBRC 14915</strain>
    </source>
</reference>
<evidence type="ECO:0000313" key="2">
    <source>
        <dbReference type="Proteomes" id="UP000603200"/>
    </source>
</evidence>
<evidence type="ECO:0000313" key="1">
    <source>
        <dbReference type="EMBL" id="GIE17214.1"/>
    </source>
</evidence>
<protein>
    <submittedName>
        <fullName evidence="1">Uncharacterized protein</fullName>
    </submittedName>
</protein>
<dbReference type="EMBL" id="BOMN01000005">
    <property type="protein sequence ID" value="GIE17214.1"/>
    <property type="molecule type" value="Genomic_DNA"/>
</dbReference>
<name>A0ABQ3ZF82_9ACTN</name>
<gene>
    <name evidence="1" type="ORF">Ahu01nite_003160</name>
</gene>
<sequence>MPARRQVRVLGRVRVPVPVLGRVRVLRWVRALRRVPGVLPRAAWTLRRPVPVTLGRAVLVALRWVRV</sequence>
<accession>A0ABQ3ZF82</accession>
<comment type="caution">
    <text evidence="1">The sequence shown here is derived from an EMBL/GenBank/DDBJ whole genome shotgun (WGS) entry which is preliminary data.</text>
</comment>
<dbReference type="Proteomes" id="UP000603200">
    <property type="component" value="Unassembled WGS sequence"/>
</dbReference>
<keyword evidence="2" id="KW-1185">Reference proteome</keyword>